<feature type="compositionally biased region" description="Acidic residues" evidence="1">
    <location>
        <begin position="62"/>
        <end position="78"/>
    </location>
</feature>
<evidence type="ECO:0008006" key="4">
    <source>
        <dbReference type="Google" id="ProtNLM"/>
    </source>
</evidence>
<dbReference type="GeneID" id="92207663"/>
<keyword evidence="3" id="KW-1185">Reference proteome</keyword>
<gene>
    <name evidence="2" type="ORF">LODBEIA_P24670</name>
</gene>
<dbReference type="Pfam" id="PF10336">
    <property type="entry name" value="DUF2420"/>
    <property type="match status" value="1"/>
</dbReference>
<name>A0ABP0ZJC7_9ASCO</name>
<feature type="compositionally biased region" description="Acidic residues" evidence="1">
    <location>
        <begin position="139"/>
        <end position="158"/>
    </location>
</feature>
<dbReference type="InterPro" id="IPR018822">
    <property type="entry name" value="UPF0646"/>
</dbReference>
<dbReference type="EMBL" id="OZ022407">
    <property type="protein sequence ID" value="CAK9438196.1"/>
    <property type="molecule type" value="Genomic_DNA"/>
</dbReference>
<protein>
    <recommendedName>
        <fullName evidence="4">Reduced meiotic recombination protein 1</fullName>
    </recommendedName>
</protein>
<feature type="compositionally biased region" description="Acidic residues" evidence="1">
    <location>
        <begin position="9"/>
        <end position="26"/>
    </location>
</feature>
<sequence length="538" mass="59933">MSEPNMIVESDDVLELQNEPIEELSTEDGKQTFDSDIEVDHNLEPQAGAQETSSVVKPFDFIDVENDGNNDDDDDDSIQVDPAVIESQTSTVGRPVEIDSSTSPTEESQNINSSNGQNAETQLQGSSGVEENVSGETVTNEEEEELEYEEEEEEDNNSGDDNNVVEIVPQVGSSGGKIREEEEGGEALEENIVELIDETEEAPATKDLEVIDLEKEEEETANTQSGLQRIDEVAQQEQLDDAPLEGEARRSNLNDSDSLSNQGNNTEETGEDSNLGDVDNNNNNNKNGDDHREQSDVKKRDLDGQEEVEFILANGEGQKITSRQKQENLEKVEEETEQSDKTLGSNLNEHFDDGLDEINTLTATSETQDEEAIEVKRASIPIYLSHHDQKFLLSPNDLAEEGMSVIFEDKAHELLSIEDFFGTLRSCDDFDFKVSEEIILSIPQFGGISITEDNVYCKDLTIEDFLDIYDKLCDCTDSEDKIPKFLDLKLTTQPRFITKFNSLVENVQNRGGFESIIKAEVGDDDESSRKKRKLASVE</sequence>
<feature type="compositionally biased region" description="Low complexity" evidence="1">
    <location>
        <begin position="272"/>
        <end position="286"/>
    </location>
</feature>
<feature type="compositionally biased region" description="Acidic residues" evidence="1">
    <location>
        <begin position="181"/>
        <end position="201"/>
    </location>
</feature>
<dbReference type="RefSeq" id="XP_066829405.1">
    <property type="nucleotide sequence ID" value="XM_066972469.1"/>
</dbReference>
<organism evidence="2 3">
    <name type="scientific">Lodderomyces beijingensis</name>
    <dbReference type="NCBI Taxonomy" id="1775926"/>
    <lineage>
        <taxon>Eukaryota</taxon>
        <taxon>Fungi</taxon>
        <taxon>Dikarya</taxon>
        <taxon>Ascomycota</taxon>
        <taxon>Saccharomycotina</taxon>
        <taxon>Pichiomycetes</taxon>
        <taxon>Debaryomycetaceae</taxon>
        <taxon>Candida/Lodderomyces clade</taxon>
        <taxon>Lodderomyces</taxon>
    </lineage>
</organism>
<proteinExistence type="predicted"/>
<feature type="compositionally biased region" description="Basic and acidic residues" evidence="1">
    <location>
        <begin position="27"/>
        <end position="43"/>
    </location>
</feature>
<dbReference type="Proteomes" id="UP001497383">
    <property type="component" value="Chromosome 3"/>
</dbReference>
<evidence type="ECO:0000313" key="3">
    <source>
        <dbReference type="Proteomes" id="UP001497383"/>
    </source>
</evidence>
<feature type="compositionally biased region" description="Basic and acidic residues" evidence="1">
    <location>
        <begin position="203"/>
        <end position="213"/>
    </location>
</feature>
<evidence type="ECO:0000256" key="1">
    <source>
        <dbReference type="SAM" id="MobiDB-lite"/>
    </source>
</evidence>
<reference evidence="2 3" key="1">
    <citation type="submission" date="2024-03" db="EMBL/GenBank/DDBJ databases">
        <authorList>
            <person name="Brejova B."/>
        </authorList>
    </citation>
    <scope>NUCLEOTIDE SEQUENCE [LARGE SCALE GENOMIC DNA]</scope>
    <source>
        <strain evidence="2 3">CBS 14171</strain>
    </source>
</reference>
<evidence type="ECO:0000313" key="2">
    <source>
        <dbReference type="EMBL" id="CAK9438196.1"/>
    </source>
</evidence>
<feature type="region of interest" description="Disordered" evidence="1">
    <location>
        <begin position="1"/>
        <end position="344"/>
    </location>
</feature>
<feature type="compositionally biased region" description="Low complexity" evidence="1">
    <location>
        <begin position="125"/>
        <end position="138"/>
    </location>
</feature>
<feature type="compositionally biased region" description="Polar residues" evidence="1">
    <location>
        <begin position="99"/>
        <end position="124"/>
    </location>
</feature>
<feature type="compositionally biased region" description="Basic and acidic residues" evidence="1">
    <location>
        <begin position="287"/>
        <end position="303"/>
    </location>
</feature>
<accession>A0ABP0ZJC7</accession>